<dbReference type="PANTHER" id="PTHR10434:SF11">
    <property type="entry name" value="1-ACYL-SN-GLYCEROL-3-PHOSPHATE ACYLTRANSFERASE"/>
    <property type="match status" value="1"/>
</dbReference>
<keyword evidence="3 5" id="KW-0012">Acyltransferase</keyword>
<keyword evidence="2 5" id="KW-0808">Transferase</keyword>
<organism evidence="5 6">
    <name type="scientific">Thiothrix eikelboomii</name>
    <dbReference type="NCBI Taxonomy" id="92487"/>
    <lineage>
        <taxon>Bacteria</taxon>
        <taxon>Pseudomonadati</taxon>
        <taxon>Pseudomonadota</taxon>
        <taxon>Gammaproteobacteria</taxon>
        <taxon>Thiotrichales</taxon>
        <taxon>Thiotrichaceae</taxon>
        <taxon>Thiothrix</taxon>
    </lineage>
</organism>
<proteinExistence type="predicted"/>
<name>A0A1T4WUX9_9GAMM</name>
<dbReference type="GO" id="GO:0006654">
    <property type="term" value="P:phosphatidic acid biosynthetic process"/>
    <property type="evidence" value="ECO:0007669"/>
    <property type="project" value="TreeGrafter"/>
</dbReference>
<accession>A0A1T4WUX9</accession>
<dbReference type="CDD" id="cd07989">
    <property type="entry name" value="LPLAT_AGPAT-like"/>
    <property type="match status" value="1"/>
</dbReference>
<dbReference type="STRING" id="92487.SAMN02745130_02105"/>
<dbReference type="OrthoDB" id="9812274at2"/>
<evidence type="ECO:0000256" key="1">
    <source>
        <dbReference type="ARBA" id="ARBA00005189"/>
    </source>
</evidence>
<dbReference type="Pfam" id="PF01553">
    <property type="entry name" value="Acyltransferase"/>
    <property type="match status" value="1"/>
</dbReference>
<evidence type="ECO:0000256" key="3">
    <source>
        <dbReference type="ARBA" id="ARBA00023315"/>
    </source>
</evidence>
<feature type="domain" description="Phospholipid/glycerol acyltransferase" evidence="4">
    <location>
        <begin position="35"/>
        <end position="155"/>
    </location>
</feature>
<gene>
    <name evidence="5" type="ORF">SAMN02745130_02105</name>
</gene>
<dbReference type="Proteomes" id="UP000190460">
    <property type="component" value="Unassembled WGS sequence"/>
</dbReference>
<dbReference type="EMBL" id="FUYB01000009">
    <property type="protein sequence ID" value="SKA80685.1"/>
    <property type="molecule type" value="Genomic_DNA"/>
</dbReference>
<reference evidence="5 6" key="1">
    <citation type="submission" date="2017-02" db="EMBL/GenBank/DDBJ databases">
        <authorList>
            <person name="Peterson S.W."/>
        </authorList>
    </citation>
    <scope>NUCLEOTIDE SEQUENCE [LARGE SCALE GENOMIC DNA]</scope>
    <source>
        <strain evidence="5 6">ATCC 49788</strain>
    </source>
</reference>
<protein>
    <submittedName>
        <fullName evidence="5">1-acyl-sn-glycerol-3-phosphate acyltransferases</fullName>
    </submittedName>
</protein>
<dbReference type="GO" id="GO:0003841">
    <property type="term" value="F:1-acylglycerol-3-phosphate O-acyltransferase activity"/>
    <property type="evidence" value="ECO:0007669"/>
    <property type="project" value="TreeGrafter"/>
</dbReference>
<dbReference type="InterPro" id="IPR002123">
    <property type="entry name" value="Plipid/glycerol_acylTrfase"/>
</dbReference>
<sequence>MIKILFFALLIKPIVFIVLGLNLQGYKQLPLKGPAVVAANHNSHLDVLVLMSLYPLRRLKYVRPVAAADYFFQNKLWAWIATQCIDIIPIQRSGQSVDTVLAACHQVLESGQILILFPEGSRGQPEQLGQIKKGLFYLMQRHPHVPITPVFMRGLGKALPRGEALFVPFNCDVIIGEPLALSSDANAFITLIRHTFQTLSQRCLGQGVA</sequence>
<keyword evidence="6" id="KW-1185">Reference proteome</keyword>
<comment type="pathway">
    <text evidence="1">Lipid metabolism.</text>
</comment>
<dbReference type="RefSeq" id="WP_078922572.1">
    <property type="nucleotide sequence ID" value="NZ_FUYB01000009.1"/>
</dbReference>
<dbReference type="SUPFAM" id="SSF69593">
    <property type="entry name" value="Glycerol-3-phosphate (1)-acyltransferase"/>
    <property type="match status" value="1"/>
</dbReference>
<evidence type="ECO:0000256" key="2">
    <source>
        <dbReference type="ARBA" id="ARBA00022679"/>
    </source>
</evidence>
<dbReference type="PANTHER" id="PTHR10434">
    <property type="entry name" value="1-ACYL-SN-GLYCEROL-3-PHOSPHATE ACYLTRANSFERASE"/>
    <property type="match status" value="1"/>
</dbReference>
<evidence type="ECO:0000313" key="5">
    <source>
        <dbReference type="EMBL" id="SKA80685.1"/>
    </source>
</evidence>
<dbReference type="AlphaFoldDB" id="A0A1T4WUX9"/>
<dbReference type="SMART" id="SM00563">
    <property type="entry name" value="PlsC"/>
    <property type="match status" value="1"/>
</dbReference>
<evidence type="ECO:0000313" key="6">
    <source>
        <dbReference type="Proteomes" id="UP000190460"/>
    </source>
</evidence>
<evidence type="ECO:0000259" key="4">
    <source>
        <dbReference type="SMART" id="SM00563"/>
    </source>
</evidence>